<dbReference type="AlphaFoldDB" id="A0A934ND61"/>
<name>A0A934ND61_9FLAO</name>
<keyword evidence="1" id="KW-0472">Membrane</keyword>
<reference evidence="3 4" key="1">
    <citation type="submission" date="2020-09" db="EMBL/GenBank/DDBJ databases">
        <title>Draft genome of Gelidibacter salicanalis PAMC21136.</title>
        <authorList>
            <person name="Park H."/>
        </authorList>
    </citation>
    <scope>NUCLEOTIDE SEQUENCE [LARGE SCALE GENOMIC DNA]</scope>
    <source>
        <strain evidence="3 4">PAMC21136</strain>
    </source>
</reference>
<evidence type="ECO:0000256" key="1">
    <source>
        <dbReference type="SAM" id="Phobius"/>
    </source>
</evidence>
<feature type="transmembrane region" description="Helical" evidence="1">
    <location>
        <begin position="12"/>
        <end position="32"/>
    </location>
</feature>
<evidence type="ECO:0000259" key="2">
    <source>
        <dbReference type="PROSITE" id="PS51352"/>
    </source>
</evidence>
<dbReference type="Pfam" id="PF08534">
    <property type="entry name" value="Redoxin"/>
    <property type="match status" value="1"/>
</dbReference>
<dbReference type="PROSITE" id="PS51352">
    <property type="entry name" value="THIOREDOXIN_2"/>
    <property type="match status" value="1"/>
</dbReference>
<gene>
    <name evidence="3" type="ORF">JEM65_12090</name>
</gene>
<dbReference type="Gene3D" id="3.40.30.10">
    <property type="entry name" value="Glutaredoxin"/>
    <property type="match status" value="1"/>
</dbReference>
<proteinExistence type="predicted"/>
<dbReference type="RefSeq" id="WP_199599847.1">
    <property type="nucleotide sequence ID" value="NZ_JAEHJZ010000029.1"/>
</dbReference>
<dbReference type="InterPro" id="IPR050553">
    <property type="entry name" value="Thioredoxin_ResA/DsbE_sf"/>
</dbReference>
<dbReference type="CDD" id="cd02966">
    <property type="entry name" value="TlpA_like_family"/>
    <property type="match status" value="1"/>
</dbReference>
<keyword evidence="4" id="KW-1185">Reference proteome</keyword>
<evidence type="ECO:0000313" key="3">
    <source>
        <dbReference type="EMBL" id="MBJ7881385.1"/>
    </source>
</evidence>
<organism evidence="3 4">
    <name type="scientific">Gelidibacter salicanalis</name>
    <dbReference type="NCBI Taxonomy" id="291193"/>
    <lineage>
        <taxon>Bacteria</taxon>
        <taxon>Pseudomonadati</taxon>
        <taxon>Bacteroidota</taxon>
        <taxon>Flavobacteriia</taxon>
        <taxon>Flavobacteriales</taxon>
        <taxon>Flavobacteriaceae</taxon>
        <taxon>Gelidibacter</taxon>
    </lineage>
</organism>
<dbReference type="GO" id="GO:0016491">
    <property type="term" value="F:oxidoreductase activity"/>
    <property type="evidence" value="ECO:0007669"/>
    <property type="project" value="InterPro"/>
</dbReference>
<keyword evidence="1" id="KW-0812">Transmembrane</keyword>
<comment type="caution">
    <text evidence="3">The sequence shown here is derived from an EMBL/GenBank/DDBJ whole genome shotgun (WGS) entry which is preliminary data.</text>
</comment>
<dbReference type="PANTHER" id="PTHR42852:SF17">
    <property type="entry name" value="THIOREDOXIN-LIKE PROTEIN HI_1115"/>
    <property type="match status" value="1"/>
</dbReference>
<feature type="domain" description="Thioredoxin" evidence="2">
    <location>
        <begin position="72"/>
        <end position="211"/>
    </location>
</feature>
<dbReference type="InterPro" id="IPR013766">
    <property type="entry name" value="Thioredoxin_domain"/>
</dbReference>
<protein>
    <submittedName>
        <fullName evidence="3">TlpA family protein disulfide reductase</fullName>
    </submittedName>
</protein>
<dbReference type="Proteomes" id="UP000662373">
    <property type="component" value="Unassembled WGS sequence"/>
</dbReference>
<dbReference type="InterPro" id="IPR036249">
    <property type="entry name" value="Thioredoxin-like_sf"/>
</dbReference>
<evidence type="ECO:0000313" key="4">
    <source>
        <dbReference type="Proteomes" id="UP000662373"/>
    </source>
</evidence>
<keyword evidence="1" id="KW-1133">Transmembrane helix</keyword>
<dbReference type="PANTHER" id="PTHR42852">
    <property type="entry name" value="THIOL:DISULFIDE INTERCHANGE PROTEIN DSBE"/>
    <property type="match status" value="1"/>
</dbReference>
<dbReference type="InterPro" id="IPR013740">
    <property type="entry name" value="Redoxin"/>
</dbReference>
<accession>A0A934ND61</accession>
<dbReference type="EMBL" id="JAEHJZ010000029">
    <property type="protein sequence ID" value="MBJ7881385.1"/>
    <property type="molecule type" value="Genomic_DNA"/>
</dbReference>
<dbReference type="SUPFAM" id="SSF52833">
    <property type="entry name" value="Thioredoxin-like"/>
    <property type="match status" value="1"/>
</dbReference>
<sequence>MKKDKNDKNAKRTWIQYGIFAVIAIALYATGLHTEVIGFAQRGLLATGLMNPDVKDITEVRHADNSSSEATTLPAATKADFSLKLMDRDGNITSLADLKGKVIFMNFWATWCPPCIAEMPSIDKLHEEMGDEVAFVILSLDQDFELAKAFDKRKGYNLPIYAPASNLPPMYQSSAIPTTYVIDAAGNLALTHKGMADYSNSEFKDFLKSLK</sequence>